<evidence type="ECO:0000256" key="1">
    <source>
        <dbReference type="ARBA" id="ARBA00001946"/>
    </source>
</evidence>
<dbReference type="PANTHER" id="PTHR35201">
    <property type="entry name" value="TERPENE SYNTHASE"/>
    <property type="match status" value="1"/>
</dbReference>
<dbReference type="PANTHER" id="PTHR35201:SF4">
    <property type="entry name" value="BETA-PINACENE SYNTHASE-RELATED"/>
    <property type="match status" value="1"/>
</dbReference>
<dbReference type="GO" id="GO:0010333">
    <property type="term" value="F:terpene synthase activity"/>
    <property type="evidence" value="ECO:0007669"/>
    <property type="project" value="InterPro"/>
</dbReference>
<dbReference type="GO" id="GO:0008299">
    <property type="term" value="P:isoprenoid biosynthetic process"/>
    <property type="evidence" value="ECO:0007669"/>
    <property type="project" value="UniProtKB-ARBA"/>
</dbReference>
<sequence>MSCTNPDAIVLPDFISYCKYPLRISPYRHEVAAQSEAWLLASARLNAKKRRAFVDLKASDLASMCYPDADQHHLRVVADFINYLFKLDDWTDEFAAKDVGGMRDCVLGALRDPKGFQTDKGVGKLAKSFFGRFMEDGGPGCAQRFIDGMVLFFSAVTQEARDRSHHDIADLESYIALRRDTGGCKSCFALIEYAAGIDIPDSVMQHPSIGILEEATNDIVAWTNDIFSYDVEAARGDIHNIVIVVMNEQDISLQEAVDFVGDLCNHSIDTFEQVEKYVDGLQNWIIGSLHWSFETPRYFGNKGLEIKHNLIMKLSPKKIQN</sequence>
<comment type="cofactor">
    <cofactor evidence="1 6">
        <name>Mg(2+)</name>
        <dbReference type="ChEBI" id="CHEBI:18420"/>
    </cofactor>
</comment>
<name>A0A4S4LWV6_9AGAM</name>
<dbReference type="SUPFAM" id="SSF48576">
    <property type="entry name" value="Terpenoid synthases"/>
    <property type="match status" value="1"/>
</dbReference>
<dbReference type="GO" id="GO:0046872">
    <property type="term" value="F:metal ion binding"/>
    <property type="evidence" value="ECO:0007669"/>
    <property type="project" value="UniProtKB-KW"/>
</dbReference>
<dbReference type="Pfam" id="PF19086">
    <property type="entry name" value="Terpene_syn_C_2"/>
    <property type="match status" value="1"/>
</dbReference>
<accession>A0A4S4LWV6</accession>
<reference evidence="7 8" key="1">
    <citation type="submission" date="2019-02" db="EMBL/GenBank/DDBJ databases">
        <title>Genome sequencing of the rare red list fungi Bondarzewia mesenterica.</title>
        <authorList>
            <person name="Buettner E."/>
            <person name="Kellner H."/>
        </authorList>
    </citation>
    <scope>NUCLEOTIDE SEQUENCE [LARGE SCALE GENOMIC DNA]</scope>
    <source>
        <strain evidence="7 8">DSM 108281</strain>
    </source>
</reference>
<keyword evidence="4 6" id="KW-0460">Magnesium</keyword>
<evidence type="ECO:0000313" key="7">
    <source>
        <dbReference type="EMBL" id="THH17076.1"/>
    </source>
</evidence>
<keyword evidence="5 6" id="KW-0456">Lyase</keyword>
<evidence type="ECO:0000256" key="6">
    <source>
        <dbReference type="RuleBase" id="RU366034"/>
    </source>
</evidence>
<comment type="caution">
    <text evidence="7">The sequence shown here is derived from an EMBL/GenBank/DDBJ whole genome shotgun (WGS) entry which is preliminary data.</text>
</comment>
<dbReference type="EMBL" id="SGPL01000127">
    <property type="protein sequence ID" value="THH17076.1"/>
    <property type="molecule type" value="Genomic_DNA"/>
</dbReference>
<dbReference type="EC" id="4.2.3.-" evidence="6"/>
<dbReference type="InterPro" id="IPR034686">
    <property type="entry name" value="Terpene_cyclase-like_2"/>
</dbReference>
<proteinExistence type="inferred from homology"/>
<dbReference type="SFLD" id="SFLDG01020">
    <property type="entry name" value="Terpene_Cyclase_Like_2"/>
    <property type="match status" value="1"/>
</dbReference>
<dbReference type="InterPro" id="IPR008949">
    <property type="entry name" value="Isoprenoid_synthase_dom_sf"/>
</dbReference>
<dbReference type="Gene3D" id="1.10.600.10">
    <property type="entry name" value="Farnesyl Diphosphate Synthase"/>
    <property type="match status" value="1"/>
</dbReference>
<dbReference type="Proteomes" id="UP000310158">
    <property type="component" value="Unassembled WGS sequence"/>
</dbReference>
<keyword evidence="8" id="KW-1185">Reference proteome</keyword>
<evidence type="ECO:0000256" key="2">
    <source>
        <dbReference type="ARBA" id="ARBA00006333"/>
    </source>
</evidence>
<protein>
    <recommendedName>
        <fullName evidence="6">Terpene synthase</fullName>
        <ecNumber evidence="6">4.2.3.-</ecNumber>
    </recommendedName>
</protein>
<keyword evidence="3 6" id="KW-0479">Metal-binding</keyword>
<organism evidence="7 8">
    <name type="scientific">Bondarzewia mesenterica</name>
    <dbReference type="NCBI Taxonomy" id="1095465"/>
    <lineage>
        <taxon>Eukaryota</taxon>
        <taxon>Fungi</taxon>
        <taxon>Dikarya</taxon>
        <taxon>Basidiomycota</taxon>
        <taxon>Agaricomycotina</taxon>
        <taxon>Agaricomycetes</taxon>
        <taxon>Russulales</taxon>
        <taxon>Bondarzewiaceae</taxon>
        <taxon>Bondarzewia</taxon>
    </lineage>
</organism>
<dbReference type="OrthoDB" id="2861623at2759"/>
<gene>
    <name evidence="7" type="ORF">EW146_g3682</name>
</gene>
<comment type="similarity">
    <text evidence="2 6">Belongs to the terpene synthase family.</text>
</comment>
<evidence type="ECO:0000256" key="5">
    <source>
        <dbReference type="ARBA" id="ARBA00023239"/>
    </source>
</evidence>
<evidence type="ECO:0000256" key="4">
    <source>
        <dbReference type="ARBA" id="ARBA00022842"/>
    </source>
</evidence>
<evidence type="ECO:0000256" key="3">
    <source>
        <dbReference type="ARBA" id="ARBA00022723"/>
    </source>
</evidence>
<dbReference type="SFLD" id="SFLDS00005">
    <property type="entry name" value="Isoprenoid_Synthase_Type_I"/>
    <property type="match status" value="1"/>
</dbReference>
<evidence type="ECO:0000313" key="8">
    <source>
        <dbReference type="Proteomes" id="UP000310158"/>
    </source>
</evidence>
<dbReference type="AlphaFoldDB" id="A0A4S4LWV6"/>